<dbReference type="SMART" id="SM00422">
    <property type="entry name" value="HTH_MERR"/>
    <property type="match status" value="1"/>
</dbReference>
<evidence type="ECO:0000256" key="1">
    <source>
        <dbReference type="ARBA" id="ARBA00022491"/>
    </source>
</evidence>
<comment type="caution">
    <text evidence="6">The sequence shown here is derived from an EMBL/GenBank/DDBJ whole genome shotgun (WGS) entry which is preliminary data.</text>
</comment>
<dbReference type="Gene3D" id="1.10.1660.10">
    <property type="match status" value="1"/>
</dbReference>
<dbReference type="RefSeq" id="WP_122917014.1">
    <property type="nucleotide sequence ID" value="NZ_RHHQ01000006.1"/>
</dbReference>
<sequence length="279" mass="32491">MVKHYFSIGEVSKLFNLSVQALRLYDQLGIVKPSYVNEDNGYRYYTIDQFTLLDFLKVCKASQVPLKEIKEILDQPLTVEHTKQLLQTQENILAEQIASLTEVKNGIARKRGDIERWQERLPQCITVLHLPERRIAQKRVQISSEVAFELMYRELLLTFDKTPSFLSFQTGVITSRQAWLDRNECTTTHMFVTYHEEVPVGYDRATIPEGTFLSLIIEDSYLNYMTYYEQLRSYVEKNGIEPLGELYELYVMSLPGTEKNGGKDKTLWELQVQINPLTL</sequence>
<dbReference type="GO" id="GO:0003677">
    <property type="term" value="F:DNA binding"/>
    <property type="evidence" value="ECO:0007669"/>
    <property type="project" value="UniProtKB-KW"/>
</dbReference>
<keyword evidence="1" id="KW-0678">Repressor</keyword>
<keyword evidence="2" id="KW-0805">Transcription regulation</keyword>
<dbReference type="PANTHER" id="PTHR30204">
    <property type="entry name" value="REDOX-CYCLING DRUG-SENSING TRANSCRIPTIONAL ACTIVATOR SOXR"/>
    <property type="match status" value="1"/>
</dbReference>
<dbReference type="CDD" id="cd01107">
    <property type="entry name" value="HTH_BmrR"/>
    <property type="match status" value="1"/>
</dbReference>
<dbReference type="GO" id="GO:0003700">
    <property type="term" value="F:DNA-binding transcription factor activity"/>
    <property type="evidence" value="ECO:0007669"/>
    <property type="project" value="InterPro"/>
</dbReference>
<accession>A0A3M8DSU9</accession>
<evidence type="ECO:0000256" key="3">
    <source>
        <dbReference type="ARBA" id="ARBA00023125"/>
    </source>
</evidence>
<dbReference type="OrthoDB" id="9773308at2"/>
<dbReference type="InterPro" id="IPR047057">
    <property type="entry name" value="MerR_fam"/>
</dbReference>
<protein>
    <submittedName>
        <fullName evidence="6">MerR family transcriptional regulator</fullName>
    </submittedName>
</protein>
<evidence type="ECO:0000256" key="2">
    <source>
        <dbReference type="ARBA" id="ARBA00023015"/>
    </source>
</evidence>
<dbReference type="PANTHER" id="PTHR30204:SF69">
    <property type="entry name" value="MERR-FAMILY TRANSCRIPTIONAL REGULATOR"/>
    <property type="match status" value="1"/>
</dbReference>
<dbReference type="AlphaFoldDB" id="A0A3M8DSU9"/>
<dbReference type="Pfam" id="PF13411">
    <property type="entry name" value="MerR_1"/>
    <property type="match status" value="1"/>
</dbReference>
<keyword evidence="7" id="KW-1185">Reference proteome</keyword>
<dbReference type="PROSITE" id="PS50937">
    <property type="entry name" value="HTH_MERR_2"/>
    <property type="match status" value="1"/>
</dbReference>
<dbReference type="InterPro" id="IPR009061">
    <property type="entry name" value="DNA-bd_dom_put_sf"/>
</dbReference>
<dbReference type="Proteomes" id="UP000271031">
    <property type="component" value="Unassembled WGS sequence"/>
</dbReference>
<reference evidence="6 7" key="1">
    <citation type="submission" date="2018-10" db="EMBL/GenBank/DDBJ databases">
        <title>Phylogenomics of Brevibacillus.</title>
        <authorList>
            <person name="Dunlap C."/>
        </authorList>
    </citation>
    <scope>NUCLEOTIDE SEQUENCE [LARGE SCALE GENOMIC DNA]</scope>
    <source>
        <strain evidence="6 7">JCM 15716</strain>
    </source>
</reference>
<evidence type="ECO:0000256" key="4">
    <source>
        <dbReference type="ARBA" id="ARBA00023163"/>
    </source>
</evidence>
<organism evidence="6 7">
    <name type="scientific">Brevibacillus fluminis</name>
    <dbReference type="NCBI Taxonomy" id="511487"/>
    <lineage>
        <taxon>Bacteria</taxon>
        <taxon>Bacillati</taxon>
        <taxon>Bacillota</taxon>
        <taxon>Bacilli</taxon>
        <taxon>Bacillales</taxon>
        <taxon>Paenibacillaceae</taxon>
        <taxon>Brevibacillus</taxon>
    </lineage>
</organism>
<name>A0A3M8DSU9_9BACL</name>
<dbReference type="EMBL" id="RHHQ01000006">
    <property type="protein sequence ID" value="RNB91162.1"/>
    <property type="molecule type" value="Genomic_DNA"/>
</dbReference>
<dbReference type="Gene3D" id="3.20.80.10">
    <property type="entry name" value="Regulatory factor, effector binding domain"/>
    <property type="match status" value="1"/>
</dbReference>
<keyword evidence="4" id="KW-0804">Transcription</keyword>
<dbReference type="InterPro" id="IPR011256">
    <property type="entry name" value="Reg_factor_effector_dom_sf"/>
</dbReference>
<dbReference type="InterPro" id="IPR000551">
    <property type="entry name" value="MerR-type_HTH_dom"/>
</dbReference>
<evidence type="ECO:0000313" key="6">
    <source>
        <dbReference type="EMBL" id="RNB91162.1"/>
    </source>
</evidence>
<feature type="domain" description="HTH merR-type" evidence="5">
    <location>
        <begin position="5"/>
        <end position="75"/>
    </location>
</feature>
<keyword evidence="3" id="KW-0238">DNA-binding</keyword>
<evidence type="ECO:0000259" key="5">
    <source>
        <dbReference type="PROSITE" id="PS50937"/>
    </source>
</evidence>
<dbReference type="SUPFAM" id="SSF55136">
    <property type="entry name" value="Probable bacterial effector-binding domain"/>
    <property type="match status" value="1"/>
</dbReference>
<dbReference type="SUPFAM" id="SSF46955">
    <property type="entry name" value="Putative DNA-binding domain"/>
    <property type="match status" value="1"/>
</dbReference>
<evidence type="ECO:0000313" key="7">
    <source>
        <dbReference type="Proteomes" id="UP000271031"/>
    </source>
</evidence>
<gene>
    <name evidence="6" type="ORF">EDM56_06145</name>
</gene>
<proteinExistence type="predicted"/>